<dbReference type="Gene3D" id="3.30.505.10">
    <property type="entry name" value="SH2 domain"/>
    <property type="match status" value="1"/>
</dbReference>
<name>A0A7L2I879_9PICI</name>
<dbReference type="EMBL" id="VWYK01019342">
    <property type="protein sequence ID" value="NXR07187.1"/>
    <property type="molecule type" value="Genomic_DNA"/>
</dbReference>
<dbReference type="InterPro" id="IPR015042">
    <property type="entry name" value="BPS-dom"/>
</dbReference>
<feature type="non-terminal residue" evidence="2">
    <location>
        <position position="80"/>
    </location>
</feature>
<feature type="domain" description="BPS (Between PH and SH2)" evidence="1">
    <location>
        <begin position="1"/>
        <end position="31"/>
    </location>
</feature>
<accession>A0A7L2I879</accession>
<evidence type="ECO:0000313" key="2">
    <source>
        <dbReference type="EMBL" id="NXR07187.1"/>
    </source>
</evidence>
<dbReference type="Pfam" id="PF08947">
    <property type="entry name" value="BPS"/>
    <property type="match status" value="1"/>
</dbReference>
<dbReference type="SUPFAM" id="SSF55550">
    <property type="entry name" value="SH2 domain"/>
    <property type="match status" value="1"/>
</dbReference>
<gene>
    <name evidence="2" type="primary">Grb14</name>
    <name evidence="2" type="ORF">SEMFRA_R11606</name>
</gene>
<dbReference type="AlphaFoldDB" id="A0A7L2I879"/>
<reference evidence="2 3" key="1">
    <citation type="submission" date="2019-09" db="EMBL/GenBank/DDBJ databases">
        <title>Bird 10,000 Genomes (B10K) Project - Family phase.</title>
        <authorList>
            <person name="Zhang G."/>
        </authorList>
    </citation>
    <scope>NUCLEOTIDE SEQUENCE [LARGE SCALE GENOMIC DNA]</scope>
    <source>
        <strain evidence="2">B10K-DU-001-42</strain>
        <tissue evidence="2">Muscle</tissue>
    </source>
</reference>
<feature type="non-terminal residue" evidence="2">
    <location>
        <position position="1"/>
    </location>
</feature>
<dbReference type="OrthoDB" id="5990423at2759"/>
<dbReference type="InterPro" id="IPR036860">
    <property type="entry name" value="SH2_dom_sf"/>
</dbReference>
<sequence>MDFSGHRSRIIENPTEALSVAVEEGLAWRRNAVAESFNKGKMFLIIFISAAIHRSQSWFHHKISREEAQRLILQHGLVDG</sequence>
<proteinExistence type="predicted"/>
<evidence type="ECO:0000259" key="1">
    <source>
        <dbReference type="Pfam" id="PF08947"/>
    </source>
</evidence>
<evidence type="ECO:0000313" key="3">
    <source>
        <dbReference type="Proteomes" id="UP000536381"/>
    </source>
</evidence>
<keyword evidence="3" id="KW-1185">Reference proteome</keyword>
<dbReference type="Proteomes" id="UP000536381">
    <property type="component" value="Unassembled WGS sequence"/>
</dbReference>
<protein>
    <submittedName>
        <fullName evidence="2">GRB14 protein</fullName>
    </submittedName>
</protein>
<organism evidence="2 3">
    <name type="scientific">Semnornis frantzii</name>
    <dbReference type="NCBI Taxonomy" id="91796"/>
    <lineage>
        <taxon>Eukaryota</taxon>
        <taxon>Metazoa</taxon>
        <taxon>Chordata</taxon>
        <taxon>Craniata</taxon>
        <taxon>Vertebrata</taxon>
        <taxon>Euteleostomi</taxon>
        <taxon>Archelosauria</taxon>
        <taxon>Archosauria</taxon>
        <taxon>Dinosauria</taxon>
        <taxon>Saurischia</taxon>
        <taxon>Theropoda</taxon>
        <taxon>Coelurosauria</taxon>
        <taxon>Aves</taxon>
        <taxon>Neognathae</taxon>
        <taxon>Neoaves</taxon>
        <taxon>Telluraves</taxon>
        <taxon>Coraciimorphae</taxon>
        <taxon>Piciformes</taxon>
        <taxon>Ramphastidae</taxon>
        <taxon>Semnornis</taxon>
    </lineage>
</organism>
<comment type="caution">
    <text evidence="2">The sequence shown here is derived from an EMBL/GenBank/DDBJ whole genome shotgun (WGS) entry which is preliminary data.</text>
</comment>